<name>A0A0G0SHM4_9BACT</name>
<dbReference type="InterPro" id="IPR007153">
    <property type="entry name" value="Adenosine_kinase"/>
</dbReference>
<accession>A0A0G0SHM4</accession>
<evidence type="ECO:0008006" key="3">
    <source>
        <dbReference type="Google" id="ProtNLM"/>
    </source>
</evidence>
<comment type="caution">
    <text evidence="1">The sequence shown here is derived from an EMBL/GenBank/DDBJ whole genome shotgun (WGS) entry which is preliminary data.</text>
</comment>
<dbReference type="InterPro" id="IPR036902">
    <property type="entry name" value="Ta1353-like_sf"/>
</dbReference>
<organism evidence="1 2">
    <name type="scientific">Candidatus Gottesmanbacteria bacterium GW2011_GWC2_39_8</name>
    <dbReference type="NCBI Taxonomy" id="1618450"/>
    <lineage>
        <taxon>Bacteria</taxon>
        <taxon>Candidatus Gottesmaniibacteriota</taxon>
    </lineage>
</organism>
<dbReference type="Gene3D" id="3.40.1520.10">
    <property type="entry name" value="Ta1353-like"/>
    <property type="match status" value="1"/>
</dbReference>
<evidence type="ECO:0000313" key="1">
    <source>
        <dbReference type="EMBL" id="KKR34215.1"/>
    </source>
</evidence>
<reference evidence="1 2" key="1">
    <citation type="journal article" date="2015" name="Nature">
        <title>rRNA introns, odd ribosomes, and small enigmatic genomes across a large radiation of phyla.</title>
        <authorList>
            <person name="Brown C.T."/>
            <person name="Hug L.A."/>
            <person name="Thomas B.C."/>
            <person name="Sharon I."/>
            <person name="Castelle C.J."/>
            <person name="Singh A."/>
            <person name="Wilkins M.J."/>
            <person name="Williams K.H."/>
            <person name="Banfield J.F."/>
        </authorList>
    </citation>
    <scope>NUCLEOTIDE SEQUENCE [LARGE SCALE GENOMIC DNA]</scope>
</reference>
<sequence>MNNESFKTEIVPVNNPDSLNLVFGQSHFIKSVEDLHEVLVGAVPGIKFGLAFSEASGPCKIRTSGTDEKLVKLAADNLMKIGCGHTFLIFLGNAFPINVLNTIKMVPEVARIFTATANPLQVIVARTEQGGGVLGVVDGSSPKGVENQEDVKERKDFLRKIGYKL</sequence>
<dbReference type="PATRIC" id="fig|1618450.3.peg.134"/>
<protein>
    <recommendedName>
        <fullName evidence="3">Adenosine specific kinase</fullName>
    </recommendedName>
</protein>
<dbReference type="Pfam" id="PF04008">
    <property type="entry name" value="Adenosine_kin"/>
    <property type="match status" value="1"/>
</dbReference>
<evidence type="ECO:0000313" key="2">
    <source>
        <dbReference type="Proteomes" id="UP000034539"/>
    </source>
</evidence>
<dbReference type="AlphaFoldDB" id="A0A0G0SHM4"/>
<dbReference type="Proteomes" id="UP000034539">
    <property type="component" value="Unassembled WGS sequence"/>
</dbReference>
<dbReference type="PANTHER" id="PTHR36155">
    <property type="entry name" value="BLL5354 PROTEIN"/>
    <property type="match status" value="1"/>
</dbReference>
<proteinExistence type="predicted"/>
<gene>
    <name evidence="1" type="ORF">UT63_C0004G0002</name>
</gene>
<dbReference type="EMBL" id="LBXN01000004">
    <property type="protein sequence ID" value="KKR34215.1"/>
    <property type="molecule type" value="Genomic_DNA"/>
</dbReference>
<dbReference type="SUPFAM" id="SSF103165">
    <property type="entry name" value="Ta1353-like"/>
    <property type="match status" value="1"/>
</dbReference>
<dbReference type="PANTHER" id="PTHR36155:SF1">
    <property type="entry name" value="BLL5354 PROTEIN"/>
    <property type="match status" value="1"/>
</dbReference>